<keyword evidence="11" id="KW-0413">Isomerase</keyword>
<evidence type="ECO:0000256" key="3">
    <source>
        <dbReference type="ARBA" id="ARBA00022741"/>
    </source>
</evidence>
<proteinExistence type="inferred from homology"/>
<evidence type="ECO:0000256" key="8">
    <source>
        <dbReference type="ARBA" id="ARBA00023125"/>
    </source>
</evidence>
<dbReference type="STRING" id="1121331.SAMN02745248_00100"/>
<dbReference type="Pfam" id="PF17191">
    <property type="entry name" value="RecG_wedge"/>
    <property type="match status" value="1"/>
</dbReference>
<keyword evidence="6 15" id="KW-0347">Helicase</keyword>
<comment type="similarity">
    <text evidence="1 15">Belongs to the helicase family. RecG subfamily.</text>
</comment>
<dbReference type="Pfam" id="PF00270">
    <property type="entry name" value="DEAD"/>
    <property type="match status" value="1"/>
</dbReference>
<dbReference type="PROSITE" id="PS51192">
    <property type="entry name" value="HELICASE_ATP_BIND_1"/>
    <property type="match status" value="1"/>
</dbReference>
<dbReference type="AlphaFoldDB" id="A0A1M6J9U0"/>
<feature type="domain" description="Helicase ATP-binding" evidence="16">
    <location>
        <begin position="269"/>
        <end position="430"/>
    </location>
</feature>
<dbReference type="InterPro" id="IPR012340">
    <property type="entry name" value="NA-bd_OB-fold"/>
</dbReference>
<dbReference type="Proteomes" id="UP000183952">
    <property type="component" value="Unassembled WGS sequence"/>
</dbReference>
<dbReference type="Gene3D" id="2.40.50.140">
    <property type="entry name" value="Nucleic acid-binding proteins"/>
    <property type="match status" value="1"/>
</dbReference>
<dbReference type="PANTHER" id="PTHR47964">
    <property type="entry name" value="ATP-DEPENDENT DNA HELICASE HOMOLOG RECG, CHLOROPLASTIC"/>
    <property type="match status" value="1"/>
</dbReference>
<dbReference type="GO" id="GO:0005524">
    <property type="term" value="F:ATP binding"/>
    <property type="evidence" value="ECO:0007669"/>
    <property type="project" value="UniProtKB-KW"/>
</dbReference>
<dbReference type="OrthoDB" id="9804325at2"/>
<evidence type="ECO:0000256" key="5">
    <source>
        <dbReference type="ARBA" id="ARBA00022801"/>
    </source>
</evidence>
<keyword evidence="4 15" id="KW-0227">DNA damage</keyword>
<evidence type="ECO:0000256" key="13">
    <source>
        <dbReference type="ARBA" id="ARBA00034808"/>
    </source>
</evidence>
<gene>
    <name evidence="18" type="ORF">SAMN02745248_00100</name>
</gene>
<name>A0A1M6J9U0_9CLOT</name>
<dbReference type="Gene3D" id="3.40.50.300">
    <property type="entry name" value="P-loop containing nucleotide triphosphate hydrolases"/>
    <property type="match status" value="2"/>
</dbReference>
<evidence type="ECO:0000256" key="14">
    <source>
        <dbReference type="ARBA" id="ARBA00048988"/>
    </source>
</evidence>
<dbReference type="InterPro" id="IPR027417">
    <property type="entry name" value="P-loop_NTPase"/>
</dbReference>
<keyword evidence="3 15" id="KW-0547">Nucleotide-binding</keyword>
<comment type="function">
    <text evidence="15">Plays a critical role in recombination and DNA repair. Helps process Holliday junction intermediates to mature products by catalyzing branch migration. Has replication fork regression activity, unwinds stalled or blocked replication forks to make a HJ that can be resolved. Has a DNA unwinding activity characteristic of a DNA helicase with 3'-5' polarity.</text>
</comment>
<dbReference type="EMBL" id="FRAD01000003">
    <property type="protein sequence ID" value="SHJ43392.1"/>
    <property type="molecule type" value="Genomic_DNA"/>
</dbReference>
<dbReference type="GO" id="GO:0016887">
    <property type="term" value="F:ATP hydrolysis activity"/>
    <property type="evidence" value="ECO:0007669"/>
    <property type="project" value="RHEA"/>
</dbReference>
<dbReference type="InterPro" id="IPR004609">
    <property type="entry name" value="ATP-dep_DNA_helicase_RecG"/>
</dbReference>
<evidence type="ECO:0000256" key="7">
    <source>
        <dbReference type="ARBA" id="ARBA00022840"/>
    </source>
</evidence>
<evidence type="ECO:0000313" key="19">
    <source>
        <dbReference type="Proteomes" id="UP000183952"/>
    </source>
</evidence>
<comment type="catalytic activity">
    <reaction evidence="12 15">
        <text>Couples ATP hydrolysis with the unwinding of duplex DNA by translocating in the 3'-5' direction.</text>
        <dbReference type="EC" id="5.6.2.4"/>
    </reaction>
</comment>
<dbReference type="PANTHER" id="PTHR47964:SF1">
    <property type="entry name" value="ATP-DEPENDENT DNA HELICASE HOMOLOG RECG, CHLOROPLASTIC"/>
    <property type="match status" value="1"/>
</dbReference>
<evidence type="ECO:0000256" key="2">
    <source>
        <dbReference type="ARBA" id="ARBA00017846"/>
    </source>
</evidence>
<keyword evidence="7 15" id="KW-0067">ATP-binding</keyword>
<dbReference type="InterPro" id="IPR001650">
    <property type="entry name" value="Helicase_C-like"/>
</dbReference>
<evidence type="ECO:0000259" key="16">
    <source>
        <dbReference type="PROSITE" id="PS51192"/>
    </source>
</evidence>
<organism evidence="18 19">
    <name type="scientific">Hathewaya proteolytica DSM 3090</name>
    <dbReference type="NCBI Taxonomy" id="1121331"/>
    <lineage>
        <taxon>Bacteria</taxon>
        <taxon>Bacillati</taxon>
        <taxon>Bacillota</taxon>
        <taxon>Clostridia</taxon>
        <taxon>Eubacteriales</taxon>
        <taxon>Clostridiaceae</taxon>
        <taxon>Hathewaya</taxon>
    </lineage>
</organism>
<dbReference type="InterPro" id="IPR033454">
    <property type="entry name" value="RecG_wedge"/>
</dbReference>
<evidence type="ECO:0000256" key="12">
    <source>
        <dbReference type="ARBA" id="ARBA00034617"/>
    </source>
</evidence>
<reference evidence="18 19" key="1">
    <citation type="submission" date="2016-11" db="EMBL/GenBank/DDBJ databases">
        <authorList>
            <person name="Jaros S."/>
            <person name="Januszkiewicz K."/>
            <person name="Wedrychowicz H."/>
        </authorList>
    </citation>
    <scope>NUCLEOTIDE SEQUENCE [LARGE SCALE GENOMIC DNA]</scope>
    <source>
        <strain evidence="18 19">DSM 3090</strain>
    </source>
</reference>
<dbReference type="GO" id="GO:0006281">
    <property type="term" value="P:DNA repair"/>
    <property type="evidence" value="ECO:0007669"/>
    <property type="project" value="UniProtKB-UniRule"/>
</dbReference>
<keyword evidence="10 15" id="KW-0234">DNA repair</keyword>
<dbReference type="NCBIfam" id="NF008168">
    <property type="entry name" value="PRK10917.2-2"/>
    <property type="match status" value="1"/>
</dbReference>
<evidence type="ECO:0000256" key="10">
    <source>
        <dbReference type="ARBA" id="ARBA00023204"/>
    </source>
</evidence>
<dbReference type="NCBIfam" id="TIGR00643">
    <property type="entry name" value="recG"/>
    <property type="match status" value="1"/>
</dbReference>
<dbReference type="PROSITE" id="PS51194">
    <property type="entry name" value="HELICASE_CTER"/>
    <property type="match status" value="1"/>
</dbReference>
<dbReference type="InterPro" id="IPR011545">
    <property type="entry name" value="DEAD/DEAH_box_helicase_dom"/>
</dbReference>
<dbReference type="RefSeq" id="WP_072901115.1">
    <property type="nucleotide sequence ID" value="NZ_FRAD01000003.1"/>
</dbReference>
<evidence type="ECO:0000256" key="15">
    <source>
        <dbReference type="RuleBase" id="RU363016"/>
    </source>
</evidence>
<dbReference type="GO" id="GO:0043138">
    <property type="term" value="F:3'-5' DNA helicase activity"/>
    <property type="evidence" value="ECO:0007669"/>
    <property type="project" value="UniProtKB-EC"/>
</dbReference>
<comment type="catalytic activity">
    <reaction evidence="14 15">
        <text>ATP + H2O = ADP + phosphate + H(+)</text>
        <dbReference type="Rhea" id="RHEA:13065"/>
        <dbReference type="ChEBI" id="CHEBI:15377"/>
        <dbReference type="ChEBI" id="CHEBI:15378"/>
        <dbReference type="ChEBI" id="CHEBI:30616"/>
        <dbReference type="ChEBI" id="CHEBI:43474"/>
        <dbReference type="ChEBI" id="CHEBI:456216"/>
        <dbReference type="EC" id="5.6.2.4"/>
    </reaction>
</comment>
<protein>
    <recommendedName>
        <fullName evidence="2 15">ATP-dependent DNA helicase RecG</fullName>
        <ecNumber evidence="13 15">5.6.2.4</ecNumber>
    </recommendedName>
</protein>
<evidence type="ECO:0000256" key="6">
    <source>
        <dbReference type="ARBA" id="ARBA00022806"/>
    </source>
</evidence>
<dbReference type="SUPFAM" id="SSF52540">
    <property type="entry name" value="P-loop containing nucleoside triphosphate hydrolases"/>
    <property type="match status" value="2"/>
</dbReference>
<keyword evidence="9 15" id="KW-0233">DNA recombination</keyword>
<dbReference type="GO" id="GO:0006310">
    <property type="term" value="P:DNA recombination"/>
    <property type="evidence" value="ECO:0007669"/>
    <property type="project" value="UniProtKB-UniRule"/>
</dbReference>
<dbReference type="InterPro" id="IPR047112">
    <property type="entry name" value="RecG/Mfd"/>
</dbReference>
<keyword evidence="8" id="KW-0238">DNA-binding</keyword>
<dbReference type="Pfam" id="PF00271">
    <property type="entry name" value="Helicase_C"/>
    <property type="match status" value="1"/>
</dbReference>
<evidence type="ECO:0000313" key="18">
    <source>
        <dbReference type="EMBL" id="SHJ43392.1"/>
    </source>
</evidence>
<dbReference type="SMART" id="SM00490">
    <property type="entry name" value="HELICc"/>
    <property type="match status" value="1"/>
</dbReference>
<evidence type="ECO:0000256" key="1">
    <source>
        <dbReference type="ARBA" id="ARBA00007504"/>
    </source>
</evidence>
<sequence length="678" mass="77444">MLSVNSDVKFIKGVGPKSQIELNKIGIYTVMDLLLYFPRDYEGVNFAENINSCEDKEKIFIYAKVFKINSDIRVKANMTISSVIFQQNGCKFTAKWFNQPYIKNSLKIDDTYLLKGICKVVGKNIEITNPKIIRNSQGDKNKIIAIYPQKGSITNNFLNKIITNLLVDIKIVDNLPYDIIKKYRLIDLDSAIRNIHCPKGRELLEQAKRRLKFQELFTYSMKILWLRAMSQANLGNSIPISSELIKLKESIPFQLTEAQCRAIREILLDQKSPSVMNRLVQGDVGSGKTIVAIVAMYNVVKASYQALMMAPTEILAKQHFSEVKERLEGFDINVELLVGSTTAKNKKIIKERLRNGEIHIIIGTHALIEEDVEFKNLGLIITDEQHRFGVNQRCRLSSKNNSADVLVMTATPIPRTLSLCIYGDLEQSIIDEMPPNRKPVETFYINKKQRNKAYGFALEEVKKGRQVYVVCPLVEENDKMKLSSVEILYQELRETFFKGVDIEFLHGKMNAKDKEEVMNRFNQGIVKVLVSTTVIEVGVNVPNATVMIVENAERFGLSQLHQLRGRVGRGEHKSYCILLPEIKSDHTRKRMEIMKNISNGFLLAEEDMKLRGSGELFGFRQHGDSELIISDLVEDYNILKAANQEAKFIFNSEDSSSLELRNYIENYIKNSSNYICFN</sequence>
<evidence type="ECO:0000256" key="11">
    <source>
        <dbReference type="ARBA" id="ARBA00023235"/>
    </source>
</evidence>
<dbReference type="GO" id="GO:0003677">
    <property type="term" value="F:DNA binding"/>
    <property type="evidence" value="ECO:0007669"/>
    <property type="project" value="UniProtKB-KW"/>
</dbReference>
<evidence type="ECO:0000259" key="17">
    <source>
        <dbReference type="PROSITE" id="PS51194"/>
    </source>
</evidence>
<dbReference type="SUPFAM" id="SSF50249">
    <property type="entry name" value="Nucleic acid-binding proteins"/>
    <property type="match status" value="1"/>
</dbReference>
<dbReference type="CDD" id="cd17992">
    <property type="entry name" value="DEXHc_RecG"/>
    <property type="match status" value="1"/>
</dbReference>
<accession>A0A1M6J9U0</accession>
<dbReference type="NCBIfam" id="NF008165">
    <property type="entry name" value="PRK10917.1-3"/>
    <property type="match status" value="1"/>
</dbReference>
<dbReference type="EC" id="5.6.2.4" evidence="13 15"/>
<dbReference type="InterPro" id="IPR014001">
    <property type="entry name" value="Helicase_ATP-bd"/>
</dbReference>
<evidence type="ECO:0000256" key="9">
    <source>
        <dbReference type="ARBA" id="ARBA00023172"/>
    </source>
</evidence>
<keyword evidence="5 15" id="KW-0378">Hydrolase</keyword>
<dbReference type="SMART" id="SM00487">
    <property type="entry name" value="DEXDc"/>
    <property type="match status" value="1"/>
</dbReference>
<feature type="domain" description="Helicase C-terminal" evidence="17">
    <location>
        <begin position="439"/>
        <end position="609"/>
    </location>
</feature>
<evidence type="ECO:0000256" key="4">
    <source>
        <dbReference type="ARBA" id="ARBA00022763"/>
    </source>
</evidence>
<keyword evidence="19" id="KW-1185">Reference proteome</keyword>